<proteinExistence type="predicted"/>
<organism evidence="1 2">
    <name type="scientific">Macrosiphum euphorbiae</name>
    <name type="common">potato aphid</name>
    <dbReference type="NCBI Taxonomy" id="13131"/>
    <lineage>
        <taxon>Eukaryota</taxon>
        <taxon>Metazoa</taxon>
        <taxon>Ecdysozoa</taxon>
        <taxon>Arthropoda</taxon>
        <taxon>Hexapoda</taxon>
        <taxon>Insecta</taxon>
        <taxon>Pterygota</taxon>
        <taxon>Neoptera</taxon>
        <taxon>Paraneoptera</taxon>
        <taxon>Hemiptera</taxon>
        <taxon>Sternorrhyncha</taxon>
        <taxon>Aphidomorpha</taxon>
        <taxon>Aphidoidea</taxon>
        <taxon>Aphididae</taxon>
        <taxon>Macrosiphini</taxon>
        <taxon>Macrosiphum</taxon>
    </lineage>
</organism>
<dbReference type="EMBL" id="CARXXK010000002">
    <property type="protein sequence ID" value="CAI6356642.1"/>
    <property type="molecule type" value="Genomic_DNA"/>
</dbReference>
<gene>
    <name evidence="1" type="ORF">MEUPH1_LOCUS12356</name>
</gene>
<sequence length="117" mass="13336">MCADESHPLQTQIVIKHSSPIDNIKDDKICKTPNVNLLLLDSRKTDDEIVTPNTRALSKSFVSTKSYKSPVDGLRCKMDLYKNRLPKDKDYYGPVLKKDGTQLDYLFGSYYSVTDML</sequence>
<evidence type="ECO:0000313" key="2">
    <source>
        <dbReference type="Proteomes" id="UP001160148"/>
    </source>
</evidence>
<comment type="caution">
    <text evidence="1">The sequence shown here is derived from an EMBL/GenBank/DDBJ whole genome shotgun (WGS) entry which is preliminary data.</text>
</comment>
<evidence type="ECO:0000313" key="1">
    <source>
        <dbReference type="EMBL" id="CAI6356642.1"/>
    </source>
</evidence>
<reference evidence="1 2" key="1">
    <citation type="submission" date="2023-01" db="EMBL/GenBank/DDBJ databases">
        <authorList>
            <person name="Whitehead M."/>
        </authorList>
    </citation>
    <scope>NUCLEOTIDE SEQUENCE [LARGE SCALE GENOMIC DNA]</scope>
</reference>
<dbReference type="Proteomes" id="UP001160148">
    <property type="component" value="Unassembled WGS sequence"/>
</dbReference>
<keyword evidence="2" id="KW-1185">Reference proteome</keyword>
<accession>A0AAV0WM48</accession>
<protein>
    <submittedName>
        <fullName evidence="1">Uncharacterized protein</fullName>
    </submittedName>
</protein>
<name>A0AAV0WM48_9HEMI</name>
<dbReference type="AlphaFoldDB" id="A0AAV0WM48"/>